<comment type="caution">
    <text evidence="4">The sequence shown here is derived from an EMBL/GenBank/DDBJ whole genome shotgun (WGS) entry which is preliminary data.</text>
</comment>
<keyword evidence="1" id="KW-0732">Signal</keyword>
<feature type="signal peptide" evidence="1">
    <location>
        <begin position="1"/>
        <end position="17"/>
    </location>
</feature>
<evidence type="ECO:0000313" key="4">
    <source>
        <dbReference type="EMBL" id="MSR92464.1"/>
    </source>
</evidence>
<gene>
    <name evidence="4" type="ORF">FYJ33_13955</name>
</gene>
<proteinExistence type="predicted"/>
<name>A0A7X2N0J8_9CLOT</name>
<dbReference type="Pfam" id="PF13739">
    <property type="entry name" value="PdaC"/>
    <property type="match status" value="1"/>
</dbReference>
<dbReference type="Proteomes" id="UP000460287">
    <property type="component" value="Unassembled WGS sequence"/>
</dbReference>
<dbReference type="AlphaFoldDB" id="A0A7X2N0J8"/>
<feature type="domain" description="Deacetylase PdaC" evidence="3">
    <location>
        <begin position="66"/>
        <end position="155"/>
    </location>
</feature>
<dbReference type="Gene3D" id="3.90.640.20">
    <property type="entry name" value="Heat-shock cognate protein, ATPase"/>
    <property type="match status" value="1"/>
</dbReference>
<dbReference type="InterPro" id="IPR025303">
    <property type="entry name" value="PdaC"/>
</dbReference>
<dbReference type="Gene3D" id="3.30.565.40">
    <property type="entry name" value="Fervidobacterium nodosum Rt17-B1 like"/>
    <property type="match status" value="1"/>
</dbReference>
<keyword evidence="5" id="KW-1185">Reference proteome</keyword>
<evidence type="ECO:0000259" key="2">
    <source>
        <dbReference type="Pfam" id="PF11738"/>
    </source>
</evidence>
<organism evidence="4 5">
    <name type="scientific">Inconstantimicrobium porci</name>
    <dbReference type="NCBI Taxonomy" id="2652291"/>
    <lineage>
        <taxon>Bacteria</taxon>
        <taxon>Bacillati</taxon>
        <taxon>Bacillota</taxon>
        <taxon>Clostridia</taxon>
        <taxon>Eubacteriales</taxon>
        <taxon>Clostridiaceae</taxon>
        <taxon>Inconstantimicrobium</taxon>
    </lineage>
</organism>
<evidence type="ECO:0000259" key="3">
    <source>
        <dbReference type="Pfam" id="PF13739"/>
    </source>
</evidence>
<dbReference type="EMBL" id="VULX01000032">
    <property type="protein sequence ID" value="MSR92464.1"/>
    <property type="molecule type" value="Genomic_DNA"/>
</dbReference>
<sequence>MKNIIAALCIFLTVSLAGCSFGAKNGIKNEESPRIINSGTKEEVKNKVTFNYQSNSIDKKDNSGKVLLKWSYSYPVFKFSQDNGVAEKINKLIKAKVDDFEQNLFESTESLISNSEIVMGVPYNGIFEVAVRRCDDKVIAVEIMDSRFTGGAHSMENYTGITIDAKTGKEISFDNLADNSTKLKADVSNSITQLCLQQSYKSKMMNESTYINIDEYIKNNKWYLSDSGVVLMSNPYEVACYAEGSVKFTVPYEKISSLKKNYSYEGNYKIHSRTDYEIAKDLNGDGSEEKVLVSGRNSQIINLKINNKDYLEKIADMDVEDCYALDYNIVDLDKSDKYKEIAIEVRKDPMKLSKPVYGHKVNDFVGKTYFYRYKGDEDLEYCGCIDKLVTDCSTDYRKEKLIKNTVSKTNTSVISIEEAKKVIKENAKNFKSGYTLHYSQDLKAKDFNIPEETYMFFCSDENETTAAVYMVGKTSKNLYIGPSNGDPYFNLMKDGKAVKRYSIIRK</sequence>
<feature type="chain" id="PRO_5038670060" evidence="1">
    <location>
        <begin position="18"/>
        <end position="506"/>
    </location>
</feature>
<evidence type="ECO:0000256" key="1">
    <source>
        <dbReference type="SAM" id="SignalP"/>
    </source>
</evidence>
<dbReference type="Pfam" id="PF11738">
    <property type="entry name" value="DUF3298"/>
    <property type="match status" value="1"/>
</dbReference>
<dbReference type="RefSeq" id="WP_154532388.1">
    <property type="nucleotide sequence ID" value="NZ_JAQXTV010000182.1"/>
</dbReference>
<dbReference type="PROSITE" id="PS51257">
    <property type="entry name" value="PROKAR_LIPOPROTEIN"/>
    <property type="match status" value="1"/>
</dbReference>
<reference evidence="4 5" key="1">
    <citation type="submission" date="2019-08" db="EMBL/GenBank/DDBJ databases">
        <title>In-depth cultivation of the pig gut microbiome towards novel bacterial diversity and tailored functional studies.</title>
        <authorList>
            <person name="Wylensek D."/>
            <person name="Hitch T.C.A."/>
            <person name="Clavel T."/>
        </authorList>
    </citation>
    <scope>NUCLEOTIDE SEQUENCE [LARGE SCALE GENOMIC DNA]</scope>
    <source>
        <strain evidence="4 5">WCA-383-APC-5B</strain>
    </source>
</reference>
<dbReference type="InterPro" id="IPR037126">
    <property type="entry name" value="PdaC/RsiV-like_sf"/>
</dbReference>
<feature type="domain" description="DUF3298" evidence="2">
    <location>
        <begin position="212"/>
        <end position="253"/>
    </location>
</feature>
<accession>A0A7X2N0J8</accession>
<evidence type="ECO:0000313" key="5">
    <source>
        <dbReference type="Proteomes" id="UP000460287"/>
    </source>
</evidence>
<protein>
    <submittedName>
        <fullName evidence="4">DUF3298 and DUF4163 domain-containing protein</fullName>
    </submittedName>
</protein>
<dbReference type="InterPro" id="IPR021729">
    <property type="entry name" value="DUF3298"/>
</dbReference>